<evidence type="ECO:0000256" key="1">
    <source>
        <dbReference type="PROSITE-ProRule" id="PRU00169"/>
    </source>
</evidence>
<evidence type="ECO:0000259" key="2">
    <source>
        <dbReference type="PROSITE" id="PS50110"/>
    </source>
</evidence>
<accession>A0A1H6A9B2</accession>
<dbReference type="InterPro" id="IPR001789">
    <property type="entry name" value="Sig_transdc_resp-reg_receiver"/>
</dbReference>
<dbReference type="InterPro" id="IPR011006">
    <property type="entry name" value="CheY-like_superfamily"/>
</dbReference>
<sequence length="127" mass="13585">MADIRVLIVEDDPFIAMDIESAVADELGDKAELIVVGSVAEALRATASRLSCAFLDIDVIGGKTFDLAAALLQAGTPFAFVSGSSPSDVPKALRQARFLRKPFSTREIATFLLGAISPLKPRRSRNH</sequence>
<organism evidence="3 4">
    <name type="scientific">Bosea lathyri</name>
    <dbReference type="NCBI Taxonomy" id="1036778"/>
    <lineage>
        <taxon>Bacteria</taxon>
        <taxon>Pseudomonadati</taxon>
        <taxon>Pseudomonadota</taxon>
        <taxon>Alphaproteobacteria</taxon>
        <taxon>Hyphomicrobiales</taxon>
        <taxon>Boseaceae</taxon>
        <taxon>Bosea</taxon>
    </lineage>
</organism>
<name>A0A1H6A9B2_9HYPH</name>
<feature type="modified residue" description="4-aspartylphosphate" evidence="1">
    <location>
        <position position="56"/>
    </location>
</feature>
<keyword evidence="1" id="KW-0597">Phosphoprotein</keyword>
<evidence type="ECO:0000313" key="4">
    <source>
        <dbReference type="Proteomes" id="UP000236743"/>
    </source>
</evidence>
<dbReference type="PROSITE" id="PS50110">
    <property type="entry name" value="RESPONSE_REGULATORY"/>
    <property type="match status" value="1"/>
</dbReference>
<protein>
    <recommendedName>
        <fullName evidence="2">Response regulatory domain-containing protein</fullName>
    </recommendedName>
</protein>
<dbReference type="SUPFAM" id="SSF52172">
    <property type="entry name" value="CheY-like"/>
    <property type="match status" value="1"/>
</dbReference>
<dbReference type="Proteomes" id="UP000236743">
    <property type="component" value="Unassembled WGS sequence"/>
</dbReference>
<dbReference type="SMART" id="SM00448">
    <property type="entry name" value="REC"/>
    <property type="match status" value="1"/>
</dbReference>
<dbReference type="GO" id="GO:0000160">
    <property type="term" value="P:phosphorelay signal transduction system"/>
    <property type="evidence" value="ECO:0007669"/>
    <property type="project" value="InterPro"/>
</dbReference>
<dbReference type="AlphaFoldDB" id="A0A1H6A9B2"/>
<feature type="domain" description="Response regulatory" evidence="2">
    <location>
        <begin position="5"/>
        <end position="116"/>
    </location>
</feature>
<reference evidence="3 4" key="1">
    <citation type="submission" date="2016-10" db="EMBL/GenBank/DDBJ databases">
        <authorList>
            <person name="de Groot N.N."/>
        </authorList>
    </citation>
    <scope>NUCLEOTIDE SEQUENCE [LARGE SCALE GENOMIC DNA]</scope>
    <source>
        <strain evidence="3 4">DSM 26656</strain>
    </source>
</reference>
<dbReference type="Gene3D" id="3.40.50.2300">
    <property type="match status" value="1"/>
</dbReference>
<keyword evidence="4" id="KW-1185">Reference proteome</keyword>
<evidence type="ECO:0000313" key="3">
    <source>
        <dbReference type="EMBL" id="SEG44910.1"/>
    </source>
</evidence>
<gene>
    <name evidence="3" type="ORF">SAMN04488115_105283</name>
</gene>
<dbReference type="EMBL" id="FNUY01000005">
    <property type="protein sequence ID" value="SEG44910.1"/>
    <property type="molecule type" value="Genomic_DNA"/>
</dbReference>
<proteinExistence type="predicted"/>